<dbReference type="InterPro" id="IPR029016">
    <property type="entry name" value="GAF-like_dom_sf"/>
</dbReference>
<dbReference type="InterPro" id="IPR029787">
    <property type="entry name" value="Nucleotide_cyclase"/>
</dbReference>
<organism evidence="2 3">
    <name type="scientific">Nitrospina watsonii</name>
    <dbReference type="NCBI Taxonomy" id="1323948"/>
    <lineage>
        <taxon>Bacteria</taxon>
        <taxon>Pseudomonadati</taxon>
        <taxon>Nitrospinota/Tectimicrobiota group</taxon>
        <taxon>Nitrospinota</taxon>
        <taxon>Nitrospinia</taxon>
        <taxon>Nitrospinales</taxon>
        <taxon>Nitrospinaceae</taxon>
        <taxon>Nitrospina</taxon>
    </lineage>
</organism>
<feature type="domain" description="GGDEF" evidence="1">
    <location>
        <begin position="344"/>
        <end position="470"/>
    </location>
</feature>
<dbReference type="Pfam" id="PF00990">
    <property type="entry name" value="GGDEF"/>
    <property type="match status" value="1"/>
</dbReference>
<reference evidence="2 3" key="1">
    <citation type="submission" date="2022-09" db="EMBL/GenBank/DDBJ databases">
        <authorList>
            <person name="Kop L."/>
        </authorList>
    </citation>
    <scope>NUCLEOTIDE SEQUENCE [LARGE SCALE GENOMIC DNA]</scope>
    <source>
        <strain evidence="2 3">347</strain>
    </source>
</reference>
<evidence type="ECO:0000313" key="2">
    <source>
        <dbReference type="EMBL" id="CAI2719283.1"/>
    </source>
</evidence>
<protein>
    <submittedName>
        <fullName evidence="2">GGDEF domain-containing protein</fullName>
    </submittedName>
</protein>
<dbReference type="PROSITE" id="PS50887">
    <property type="entry name" value="GGDEF"/>
    <property type="match status" value="1"/>
</dbReference>
<dbReference type="Gene3D" id="3.30.450.40">
    <property type="match status" value="2"/>
</dbReference>
<evidence type="ECO:0000313" key="3">
    <source>
        <dbReference type="Proteomes" id="UP001157733"/>
    </source>
</evidence>
<dbReference type="SUPFAM" id="SSF55073">
    <property type="entry name" value="Nucleotide cyclase"/>
    <property type="match status" value="1"/>
</dbReference>
<keyword evidence="3" id="KW-1185">Reference proteome</keyword>
<dbReference type="RefSeq" id="WP_282012125.1">
    <property type="nucleotide sequence ID" value="NZ_OX336137.1"/>
</dbReference>
<dbReference type="Gene3D" id="3.30.70.270">
    <property type="match status" value="1"/>
</dbReference>
<dbReference type="Proteomes" id="UP001157733">
    <property type="component" value="Chromosome"/>
</dbReference>
<dbReference type="InterPro" id="IPR043128">
    <property type="entry name" value="Rev_trsase/Diguanyl_cyclase"/>
</dbReference>
<name>A0ABM9HGH4_9BACT</name>
<sequence length="470" mass="51618">MTIDNPLSNLMDIISNVADAYTTALFVLQPDAETLTLRAQLSLSPQVRSDASFKIGQGVLGRAAFELKTVTMDFSREAAPKLDLYRKKEEIKSLMLIPLVDEDMLKGLLYIDSKEQYGFSTKVQKMMTPLMQQILWHLERESSPVSFQGEPTDFAALLKWCRFLAESPDLRALSERFVHIPKNIMQMDAMAVVWFDEQGDGRLAASRGWNPGLKDLALEWGVGLCGQTAKSGSPVLIGDTKNRPFVLFHKNENAGNFASLLAVPMNLKRHPAGAVLCATQRVGGLQPVDLGKLLWMTTFAAQSPALGASGRAPEDIPARRHLHTPHFAAVQSVSVEDEIFSPDRQISMLSIHFTNLDTLSRKQGFEASETILNEAASRLSTLLPRPKLIFKAGETSLAVLLVNLDCEQALAYESQIQQHLTEPAIPCGDTPYRPALEFGAAAYPQDGDHLTALLVSSLTRIAPTGDNVHA</sequence>
<gene>
    <name evidence="2" type="ORF">NSPWAT_2427</name>
</gene>
<accession>A0ABM9HGH4</accession>
<evidence type="ECO:0000259" key="1">
    <source>
        <dbReference type="PROSITE" id="PS50887"/>
    </source>
</evidence>
<dbReference type="EMBL" id="OX336137">
    <property type="protein sequence ID" value="CAI2719283.1"/>
    <property type="molecule type" value="Genomic_DNA"/>
</dbReference>
<dbReference type="SUPFAM" id="SSF55781">
    <property type="entry name" value="GAF domain-like"/>
    <property type="match status" value="2"/>
</dbReference>
<dbReference type="InterPro" id="IPR000160">
    <property type="entry name" value="GGDEF_dom"/>
</dbReference>
<proteinExistence type="predicted"/>